<dbReference type="Gene3D" id="3.30.470.20">
    <property type="entry name" value="ATP-grasp fold, B domain"/>
    <property type="match status" value="1"/>
</dbReference>
<proteinExistence type="predicted"/>
<keyword evidence="3 4" id="KW-0067">ATP-binding</keyword>
<dbReference type="InterPro" id="IPR011761">
    <property type="entry name" value="ATP-grasp"/>
</dbReference>
<keyword evidence="7" id="KW-1185">Reference proteome</keyword>
<organism evidence="6 7">
    <name type="scientific">Psychroflexus longus</name>
    <dbReference type="NCBI Taxonomy" id="2873596"/>
    <lineage>
        <taxon>Bacteria</taxon>
        <taxon>Pseudomonadati</taxon>
        <taxon>Bacteroidota</taxon>
        <taxon>Flavobacteriia</taxon>
        <taxon>Flavobacteriales</taxon>
        <taxon>Flavobacteriaceae</taxon>
        <taxon>Psychroflexus</taxon>
    </lineage>
</organism>
<dbReference type="SUPFAM" id="SSF56059">
    <property type="entry name" value="Glutathione synthetase ATP-binding domain-like"/>
    <property type="match status" value="1"/>
</dbReference>
<dbReference type="InterPro" id="IPR052032">
    <property type="entry name" value="ATP-dep_AA_Ligase"/>
</dbReference>
<comment type="caution">
    <text evidence="6">The sequence shown here is derived from an EMBL/GenBank/DDBJ whole genome shotgun (WGS) entry which is preliminary data.</text>
</comment>
<dbReference type="EMBL" id="JAIQZE010000008">
    <property type="protein sequence ID" value="MBZ9778914.1"/>
    <property type="molecule type" value="Genomic_DNA"/>
</dbReference>
<evidence type="ECO:0000256" key="3">
    <source>
        <dbReference type="ARBA" id="ARBA00022840"/>
    </source>
</evidence>
<dbReference type="PANTHER" id="PTHR43585">
    <property type="entry name" value="FUMIPYRROLE BIOSYNTHESIS PROTEIN C"/>
    <property type="match status" value="1"/>
</dbReference>
<evidence type="ECO:0000313" key="7">
    <source>
        <dbReference type="Proteomes" id="UP001199314"/>
    </source>
</evidence>
<feature type="domain" description="ATP-grasp" evidence="5">
    <location>
        <begin position="89"/>
        <end position="298"/>
    </location>
</feature>
<evidence type="ECO:0000313" key="6">
    <source>
        <dbReference type="EMBL" id="MBZ9778914.1"/>
    </source>
</evidence>
<dbReference type="Pfam" id="PF13535">
    <property type="entry name" value="ATP-grasp_4"/>
    <property type="match status" value="1"/>
</dbReference>
<protein>
    <submittedName>
        <fullName evidence="6">ATP-grasp domain-containing protein</fullName>
    </submittedName>
</protein>
<evidence type="ECO:0000256" key="2">
    <source>
        <dbReference type="ARBA" id="ARBA00022741"/>
    </source>
</evidence>
<dbReference type="RefSeq" id="WP_224461265.1">
    <property type="nucleotide sequence ID" value="NZ_JAIQZE010000008.1"/>
</dbReference>
<gene>
    <name evidence="6" type="ORF">LB452_08260</name>
</gene>
<sequence length="388" mass="45689">MILIDHPYISDFLLKTIKENNFEIVSTQAARSLIQDDAMNWISEYEALHKLLSTANPLLYTNSENSLKWVFEYLKETDLPDQIKLFKDKYEFRELIRDIFPDFIFRKIKIDEIQNLDINTLKLPFVIKPSLGFFSIGVQIIHTKSDWHVAQKELTYDNLKSIYPKEVMDASTFIIEEYIEGKEFAIDAYFNNEGEVVVLNIMHHVFSSRTDVSDRLYSTSKSIIRRHKESIEKFLSPIGEKAGLKNFPLHLEVRIDQQGIIRPIEVNPLRFGGWCTTADLSWYAFKFNSYQYFLQNKKPDWDEIFKYKKDEIHSIVLLNNSSGIKPSEISYFDFEKLQQDLEHILVIRELNFNKYPAFGIVFTETSQDNGEELKEILNSDLRKYIKIN</sequence>
<evidence type="ECO:0000259" key="5">
    <source>
        <dbReference type="PROSITE" id="PS50975"/>
    </source>
</evidence>
<reference evidence="7" key="1">
    <citation type="submission" date="2023-07" db="EMBL/GenBank/DDBJ databases">
        <title>Novel species isolated from saline lakes on Tibetan Plateau.</title>
        <authorList>
            <person name="Lu H."/>
        </authorList>
    </citation>
    <scope>NUCLEOTIDE SEQUENCE [LARGE SCALE GENOMIC DNA]</scope>
    <source>
        <strain evidence="7">CAK8W</strain>
    </source>
</reference>
<keyword evidence="1" id="KW-0436">Ligase</keyword>
<evidence type="ECO:0000256" key="1">
    <source>
        <dbReference type="ARBA" id="ARBA00022598"/>
    </source>
</evidence>
<dbReference type="Proteomes" id="UP001199314">
    <property type="component" value="Unassembled WGS sequence"/>
</dbReference>
<dbReference type="PANTHER" id="PTHR43585:SF2">
    <property type="entry name" value="ATP-GRASP ENZYME FSQD"/>
    <property type="match status" value="1"/>
</dbReference>
<dbReference type="PROSITE" id="PS50975">
    <property type="entry name" value="ATP_GRASP"/>
    <property type="match status" value="1"/>
</dbReference>
<name>A0ABS7XK83_9FLAO</name>
<accession>A0ABS7XK83</accession>
<evidence type="ECO:0000256" key="4">
    <source>
        <dbReference type="PROSITE-ProRule" id="PRU00409"/>
    </source>
</evidence>
<keyword evidence="2 4" id="KW-0547">Nucleotide-binding</keyword>